<dbReference type="InterPro" id="IPR001405">
    <property type="entry name" value="UPF0758"/>
</dbReference>
<reference evidence="8" key="1">
    <citation type="journal article" date="2014" name="Int. J. Syst. Evol. Microbiol.">
        <title>Complete genome sequence of Corynebacterium casei LMG S-19264T (=DSM 44701T), isolated from a smear-ripened cheese.</title>
        <authorList>
            <consortium name="US DOE Joint Genome Institute (JGI-PGF)"/>
            <person name="Walter F."/>
            <person name="Albersmeier A."/>
            <person name="Kalinowski J."/>
            <person name="Ruckert C."/>
        </authorList>
    </citation>
    <scope>NUCLEOTIDE SEQUENCE</scope>
    <source>
        <strain evidence="8">CGMCC 1.15290</strain>
    </source>
</reference>
<evidence type="ECO:0000256" key="1">
    <source>
        <dbReference type="ARBA" id="ARBA00022670"/>
    </source>
</evidence>
<dbReference type="Pfam" id="PF04002">
    <property type="entry name" value="RadC"/>
    <property type="match status" value="1"/>
</dbReference>
<dbReference type="RefSeq" id="WP_188955371.1">
    <property type="nucleotide sequence ID" value="NZ_BMIB01000004.1"/>
</dbReference>
<evidence type="ECO:0000256" key="5">
    <source>
        <dbReference type="ARBA" id="ARBA00023049"/>
    </source>
</evidence>
<dbReference type="PROSITE" id="PS01302">
    <property type="entry name" value="UPF0758"/>
    <property type="match status" value="1"/>
</dbReference>
<comment type="similarity">
    <text evidence="6">Belongs to the UPF0758 family.</text>
</comment>
<keyword evidence="9" id="KW-1185">Reference proteome</keyword>
<feature type="domain" description="MPN" evidence="7">
    <location>
        <begin position="107"/>
        <end position="229"/>
    </location>
</feature>
<gene>
    <name evidence="8" type="primary">radC</name>
    <name evidence="8" type="ORF">GCM10011379_38470</name>
</gene>
<sequence length="229" mass="25097">MTSTAIKHWAVDDRPREKLLYKGTSHLSNSELIAVLINNGTRQKSAVMLAQELLSALNNDLNKLSRLSVKDILNLNIKGIGPAKAVSISAAIELGLRRDASYSKRKAVSSSRNAADYVRPLLQFKKQEQFAVLFLNQGNRVTHFQIVSEGGITSTVADPRIILKIALAHDAVQMILCHNHPSGCLTPSKADIALTQKIKTAALTLDIQVVDHIIVSEEGYYSFADNDLL</sequence>
<dbReference type="PANTHER" id="PTHR30471:SF3">
    <property type="entry name" value="UPF0758 PROTEIN YEES-RELATED"/>
    <property type="match status" value="1"/>
</dbReference>
<dbReference type="SUPFAM" id="SSF102712">
    <property type="entry name" value="JAB1/MPN domain"/>
    <property type="match status" value="1"/>
</dbReference>
<dbReference type="Pfam" id="PF20582">
    <property type="entry name" value="UPF0758_N"/>
    <property type="match status" value="1"/>
</dbReference>
<keyword evidence="5" id="KW-0482">Metalloprotease</keyword>
<dbReference type="InterPro" id="IPR020891">
    <property type="entry name" value="UPF0758_CS"/>
</dbReference>
<organism evidence="8 9">
    <name type="scientific">Filimonas zeae</name>
    <dbReference type="NCBI Taxonomy" id="1737353"/>
    <lineage>
        <taxon>Bacteria</taxon>
        <taxon>Pseudomonadati</taxon>
        <taxon>Bacteroidota</taxon>
        <taxon>Chitinophagia</taxon>
        <taxon>Chitinophagales</taxon>
        <taxon>Chitinophagaceae</taxon>
        <taxon>Filimonas</taxon>
    </lineage>
</organism>
<evidence type="ECO:0000256" key="6">
    <source>
        <dbReference type="RuleBase" id="RU003797"/>
    </source>
</evidence>
<evidence type="ECO:0000313" key="8">
    <source>
        <dbReference type="EMBL" id="GGH75179.1"/>
    </source>
</evidence>
<dbReference type="Proteomes" id="UP000627292">
    <property type="component" value="Unassembled WGS sequence"/>
</dbReference>
<reference evidence="8" key="2">
    <citation type="submission" date="2020-09" db="EMBL/GenBank/DDBJ databases">
        <authorList>
            <person name="Sun Q."/>
            <person name="Zhou Y."/>
        </authorList>
    </citation>
    <scope>NUCLEOTIDE SEQUENCE</scope>
    <source>
        <strain evidence="8">CGMCC 1.15290</strain>
    </source>
</reference>
<dbReference type="Gene3D" id="3.40.140.10">
    <property type="entry name" value="Cytidine Deaminase, domain 2"/>
    <property type="match status" value="1"/>
</dbReference>
<keyword evidence="1" id="KW-0645">Protease</keyword>
<keyword evidence="2" id="KW-0479">Metal-binding</keyword>
<dbReference type="EMBL" id="BMIB01000004">
    <property type="protein sequence ID" value="GGH75179.1"/>
    <property type="molecule type" value="Genomic_DNA"/>
</dbReference>
<dbReference type="AlphaFoldDB" id="A0A917MXF7"/>
<dbReference type="CDD" id="cd08071">
    <property type="entry name" value="MPN_DUF2466"/>
    <property type="match status" value="1"/>
</dbReference>
<evidence type="ECO:0000313" key="9">
    <source>
        <dbReference type="Proteomes" id="UP000627292"/>
    </source>
</evidence>
<dbReference type="GO" id="GO:0046872">
    <property type="term" value="F:metal ion binding"/>
    <property type="evidence" value="ECO:0007669"/>
    <property type="project" value="UniProtKB-KW"/>
</dbReference>
<keyword evidence="4" id="KW-0862">Zinc</keyword>
<proteinExistence type="inferred from homology"/>
<dbReference type="PROSITE" id="PS50249">
    <property type="entry name" value="MPN"/>
    <property type="match status" value="1"/>
</dbReference>
<dbReference type="InterPro" id="IPR037518">
    <property type="entry name" value="MPN"/>
</dbReference>
<keyword evidence="3" id="KW-0378">Hydrolase</keyword>
<dbReference type="InterPro" id="IPR025657">
    <property type="entry name" value="RadC_JAB"/>
</dbReference>
<name>A0A917MXF7_9BACT</name>
<accession>A0A917MXF7</accession>
<dbReference type="NCBIfam" id="NF000642">
    <property type="entry name" value="PRK00024.1"/>
    <property type="match status" value="1"/>
</dbReference>
<evidence type="ECO:0000259" key="7">
    <source>
        <dbReference type="PROSITE" id="PS50249"/>
    </source>
</evidence>
<dbReference type="InterPro" id="IPR046778">
    <property type="entry name" value="UPF0758_N"/>
</dbReference>
<evidence type="ECO:0000256" key="4">
    <source>
        <dbReference type="ARBA" id="ARBA00022833"/>
    </source>
</evidence>
<evidence type="ECO:0000256" key="2">
    <source>
        <dbReference type="ARBA" id="ARBA00022723"/>
    </source>
</evidence>
<dbReference type="GO" id="GO:0006508">
    <property type="term" value="P:proteolysis"/>
    <property type="evidence" value="ECO:0007669"/>
    <property type="project" value="UniProtKB-KW"/>
</dbReference>
<dbReference type="NCBIfam" id="TIGR00608">
    <property type="entry name" value="radc"/>
    <property type="match status" value="1"/>
</dbReference>
<evidence type="ECO:0000256" key="3">
    <source>
        <dbReference type="ARBA" id="ARBA00022801"/>
    </source>
</evidence>
<dbReference type="GO" id="GO:0008237">
    <property type="term" value="F:metallopeptidase activity"/>
    <property type="evidence" value="ECO:0007669"/>
    <property type="project" value="UniProtKB-KW"/>
</dbReference>
<comment type="caution">
    <text evidence="8">The sequence shown here is derived from an EMBL/GenBank/DDBJ whole genome shotgun (WGS) entry which is preliminary data.</text>
</comment>
<dbReference type="PANTHER" id="PTHR30471">
    <property type="entry name" value="DNA REPAIR PROTEIN RADC"/>
    <property type="match status" value="1"/>
</dbReference>
<protein>
    <submittedName>
        <fullName evidence="8">DNA repair protein RadC</fullName>
    </submittedName>
</protein>